<dbReference type="GO" id="GO:0008855">
    <property type="term" value="F:exodeoxyribonuclease VII activity"/>
    <property type="evidence" value="ECO:0007669"/>
    <property type="project" value="UniProtKB-UniRule"/>
</dbReference>
<dbReference type="NCBIfam" id="TIGR01280">
    <property type="entry name" value="xseB"/>
    <property type="match status" value="1"/>
</dbReference>
<keyword evidence="9" id="KW-1185">Reference proteome</keyword>
<keyword evidence="3" id="KW-0540">Nuclease</keyword>
<dbReference type="AlphaFoldDB" id="A0A7D4SYM6"/>
<organism evidence="8 9">
    <name type="scientific">Thiomicrorhabdus xiamenensis</name>
    <dbReference type="NCBI Taxonomy" id="2739063"/>
    <lineage>
        <taxon>Bacteria</taxon>
        <taxon>Pseudomonadati</taxon>
        <taxon>Pseudomonadota</taxon>
        <taxon>Gammaproteobacteria</taxon>
        <taxon>Thiotrichales</taxon>
        <taxon>Piscirickettsiaceae</taxon>
        <taxon>Thiomicrorhabdus</taxon>
    </lineage>
</organism>
<evidence type="ECO:0000256" key="2">
    <source>
        <dbReference type="ARBA" id="ARBA00022490"/>
    </source>
</evidence>
<dbReference type="InterPro" id="IPR037004">
    <property type="entry name" value="Exonuc_VII_ssu_sf"/>
</dbReference>
<dbReference type="SUPFAM" id="SSF116842">
    <property type="entry name" value="XseB-like"/>
    <property type="match status" value="1"/>
</dbReference>
<keyword evidence="7" id="KW-0175">Coiled coil</keyword>
<dbReference type="GO" id="GO:0006308">
    <property type="term" value="P:DNA catabolic process"/>
    <property type="evidence" value="ECO:0007669"/>
    <property type="project" value="UniProtKB-UniRule"/>
</dbReference>
<protein>
    <recommendedName>
        <fullName evidence="6">Exodeoxyribonuclease VII small subunit</fullName>
        <ecNumber evidence="6">3.1.11.6</ecNumber>
    </recommendedName>
</protein>
<evidence type="ECO:0000313" key="8">
    <source>
        <dbReference type="EMBL" id="QKI89184.1"/>
    </source>
</evidence>
<keyword evidence="4 8" id="KW-0378">Hydrolase</keyword>
<keyword evidence="2" id="KW-0963">Cytoplasm</keyword>
<evidence type="ECO:0000256" key="1">
    <source>
        <dbReference type="ARBA" id="ARBA00009998"/>
    </source>
</evidence>
<feature type="coiled-coil region" evidence="7">
    <location>
        <begin position="7"/>
        <end position="59"/>
    </location>
</feature>
<dbReference type="GO" id="GO:0009318">
    <property type="term" value="C:exodeoxyribonuclease VII complex"/>
    <property type="evidence" value="ECO:0007669"/>
    <property type="project" value="UniProtKB-UniRule"/>
</dbReference>
<dbReference type="Pfam" id="PF02609">
    <property type="entry name" value="Exonuc_VII_S"/>
    <property type="match status" value="1"/>
</dbReference>
<dbReference type="EMBL" id="CP054020">
    <property type="protein sequence ID" value="QKI89184.1"/>
    <property type="molecule type" value="Genomic_DNA"/>
</dbReference>
<gene>
    <name evidence="8" type="primary">xseB</name>
    <name evidence="8" type="ORF">HQN79_06225</name>
</gene>
<comment type="similarity">
    <text evidence="1">Belongs to the XseB family.</text>
</comment>
<evidence type="ECO:0000256" key="5">
    <source>
        <dbReference type="ARBA" id="ARBA00022839"/>
    </source>
</evidence>
<keyword evidence="5" id="KW-0269">Exonuclease</keyword>
<dbReference type="NCBIfam" id="NF045605">
    <property type="entry name" value="xseB_Acin_var"/>
    <property type="match status" value="1"/>
</dbReference>
<evidence type="ECO:0000256" key="3">
    <source>
        <dbReference type="ARBA" id="ARBA00022722"/>
    </source>
</evidence>
<evidence type="ECO:0000256" key="6">
    <source>
        <dbReference type="NCBIfam" id="TIGR01280"/>
    </source>
</evidence>
<sequence length="72" mass="8345">MTMDQNNQNFQQNYQKLQEIANKLAHNQEVDIDQLIPMVDEASKAYHACKERIEAVEKALSQRLEQNPESDA</sequence>
<evidence type="ECO:0000256" key="7">
    <source>
        <dbReference type="SAM" id="Coils"/>
    </source>
</evidence>
<name>A0A7D4SYM6_9GAMM</name>
<evidence type="ECO:0000313" key="9">
    <source>
        <dbReference type="Proteomes" id="UP000504724"/>
    </source>
</evidence>
<dbReference type="KEGG" id="txa:HQN79_06225"/>
<reference evidence="8 9" key="1">
    <citation type="submission" date="2020-05" db="EMBL/GenBank/DDBJ databases">
        <title>Thiomicrorhabdus sediminis sp.nov. and Thiomicrorhabdus xiamenensis sp.nov., novel sulfur-oxidizing bacteria isolated from coastal sediment.</title>
        <authorList>
            <person name="Liu X."/>
        </authorList>
    </citation>
    <scope>NUCLEOTIDE SEQUENCE [LARGE SCALE GENOMIC DNA]</scope>
    <source>
        <strain evidence="8 9">G2</strain>
    </source>
</reference>
<proteinExistence type="inferred from homology"/>
<dbReference type="Proteomes" id="UP000504724">
    <property type="component" value="Chromosome"/>
</dbReference>
<dbReference type="EC" id="3.1.11.6" evidence="6"/>
<dbReference type="InterPro" id="IPR003761">
    <property type="entry name" value="Exonuc_VII_S"/>
</dbReference>
<dbReference type="Gene3D" id="1.10.287.1040">
    <property type="entry name" value="Exonuclease VII, small subunit"/>
    <property type="match status" value="1"/>
</dbReference>
<evidence type="ECO:0000256" key="4">
    <source>
        <dbReference type="ARBA" id="ARBA00022801"/>
    </source>
</evidence>
<accession>A0A7D4SYM6</accession>